<evidence type="ECO:0000313" key="14">
    <source>
        <dbReference type="EMBL" id="ANH55775.1"/>
    </source>
</evidence>
<dbReference type="InterPro" id="IPR050635">
    <property type="entry name" value="ATPase_protein_8"/>
</dbReference>
<dbReference type="EMBL" id="KU753811">
    <property type="protein sequence ID" value="ANH55775.1"/>
    <property type="molecule type" value="Genomic_DNA"/>
</dbReference>
<evidence type="ECO:0000256" key="11">
    <source>
        <dbReference type="ARBA" id="ARBA00023310"/>
    </source>
</evidence>
<evidence type="ECO:0000256" key="9">
    <source>
        <dbReference type="ARBA" id="ARBA00023128"/>
    </source>
</evidence>
<keyword evidence="4 12" id="KW-0138">CF(0)</keyword>
<evidence type="ECO:0000256" key="4">
    <source>
        <dbReference type="ARBA" id="ARBA00022547"/>
    </source>
</evidence>
<dbReference type="GO" id="GO:0031966">
    <property type="term" value="C:mitochondrial membrane"/>
    <property type="evidence" value="ECO:0007669"/>
    <property type="project" value="UniProtKB-SubCell"/>
</dbReference>
<keyword evidence="8 12" id="KW-0406">Ion transport</keyword>
<comment type="similarity">
    <text evidence="2 12">Belongs to the ATPase protein 8 family.</text>
</comment>
<evidence type="ECO:0000256" key="13">
    <source>
        <dbReference type="SAM" id="Phobius"/>
    </source>
</evidence>
<evidence type="ECO:0000256" key="3">
    <source>
        <dbReference type="ARBA" id="ARBA00022448"/>
    </source>
</evidence>
<dbReference type="AlphaFoldDB" id="A0A173GL77"/>
<dbReference type="Pfam" id="PF00895">
    <property type="entry name" value="ATP-synt_8"/>
    <property type="match status" value="1"/>
</dbReference>
<evidence type="ECO:0000256" key="7">
    <source>
        <dbReference type="ARBA" id="ARBA00022989"/>
    </source>
</evidence>
<evidence type="ECO:0000256" key="8">
    <source>
        <dbReference type="ARBA" id="ARBA00023065"/>
    </source>
</evidence>
<geneLocation type="mitochondrion" evidence="14"/>
<dbReference type="InterPro" id="IPR001421">
    <property type="entry name" value="ATP8_metazoa"/>
</dbReference>
<proteinExistence type="inferred from homology"/>
<protein>
    <recommendedName>
        <fullName evidence="12">ATP synthase complex subunit 8</fullName>
    </recommendedName>
</protein>
<organism evidence="14">
    <name type="scientific">Grandisonia alternans</name>
    <name type="common">Stejneger's caecilian</name>
    <dbReference type="NCBI Taxonomy" id="8448"/>
    <lineage>
        <taxon>Eukaryota</taxon>
        <taxon>Metazoa</taxon>
        <taxon>Chordata</taxon>
        <taxon>Craniata</taxon>
        <taxon>Vertebrata</taxon>
        <taxon>Euteleostomi</taxon>
        <taxon>Amphibia</taxon>
        <taxon>Gymnophiona</taxon>
        <taxon>Indotyphlidae</taxon>
        <taxon>Grandisonia</taxon>
    </lineage>
</organism>
<keyword evidence="6 12" id="KW-0375">Hydrogen ion transport</keyword>
<evidence type="ECO:0000256" key="2">
    <source>
        <dbReference type="ARBA" id="ARBA00008892"/>
    </source>
</evidence>
<evidence type="ECO:0000256" key="6">
    <source>
        <dbReference type="ARBA" id="ARBA00022781"/>
    </source>
</evidence>
<name>A0A173GL77_GRAAL</name>
<evidence type="ECO:0000256" key="1">
    <source>
        <dbReference type="ARBA" id="ARBA00004304"/>
    </source>
</evidence>
<dbReference type="PANTHER" id="PTHR39937">
    <property type="entry name" value="ATP SYNTHASE PROTEIN 8"/>
    <property type="match status" value="1"/>
</dbReference>
<keyword evidence="7 13" id="KW-1133">Transmembrane helix</keyword>
<keyword evidence="5 12" id="KW-0812">Transmembrane</keyword>
<dbReference type="PANTHER" id="PTHR39937:SF1">
    <property type="entry name" value="ATP SYNTHASE PROTEIN 8"/>
    <property type="match status" value="1"/>
</dbReference>
<dbReference type="GO" id="GO:0015986">
    <property type="term" value="P:proton motive force-driven ATP synthesis"/>
    <property type="evidence" value="ECO:0007669"/>
    <property type="project" value="InterPro"/>
</dbReference>
<evidence type="ECO:0000256" key="10">
    <source>
        <dbReference type="ARBA" id="ARBA00023136"/>
    </source>
</evidence>
<gene>
    <name evidence="14" type="primary">ATP8</name>
</gene>
<accession>A0A173GL77</accession>
<comment type="subcellular location">
    <subcellularLocation>
        <location evidence="1 12">Mitochondrion membrane</location>
        <topology evidence="1 12">Single-pass membrane protein</topology>
    </subcellularLocation>
</comment>
<feature type="transmembrane region" description="Helical" evidence="13">
    <location>
        <begin position="6"/>
        <end position="25"/>
    </location>
</feature>
<dbReference type="GO" id="GO:0015078">
    <property type="term" value="F:proton transmembrane transporter activity"/>
    <property type="evidence" value="ECO:0007669"/>
    <property type="project" value="InterPro"/>
</dbReference>
<keyword evidence="9 12" id="KW-0496">Mitochondrion</keyword>
<sequence>MPQLNPNPWFLIMILSWVILMTITLPKTIKHKPTNPISQQTLEKQTMTWNWPW</sequence>
<keyword evidence="10 13" id="KW-0472">Membrane</keyword>
<reference evidence="14" key="1">
    <citation type="journal article" date="2016" name="PLoS ONE">
        <title>Next-Generation Mitogenomics: A Comparison of Approaches Applied to Caecilian Amphibian Phylogeny.</title>
        <authorList>
            <person name="Maddock S.T."/>
            <person name="Briscoe A.G."/>
            <person name="Wilkinson M."/>
            <person name="Waeschenbach A."/>
            <person name="San Mauro D."/>
            <person name="Day J.J."/>
            <person name="Littlewood D.T."/>
            <person name="Foster P.G."/>
            <person name="Nussbaum R.A."/>
            <person name="Gower D.J."/>
        </authorList>
    </citation>
    <scope>NUCLEOTIDE SEQUENCE</scope>
</reference>
<evidence type="ECO:0000256" key="12">
    <source>
        <dbReference type="RuleBase" id="RU003661"/>
    </source>
</evidence>
<keyword evidence="11" id="KW-0066">ATP synthesis</keyword>
<evidence type="ECO:0000256" key="5">
    <source>
        <dbReference type="ARBA" id="ARBA00022692"/>
    </source>
</evidence>
<dbReference type="GO" id="GO:0045259">
    <property type="term" value="C:proton-transporting ATP synthase complex"/>
    <property type="evidence" value="ECO:0007669"/>
    <property type="project" value="UniProtKB-KW"/>
</dbReference>
<keyword evidence="3 12" id="KW-0813">Transport</keyword>